<accession>R9AHW0</accession>
<evidence type="ECO:0000313" key="4">
    <source>
        <dbReference type="Proteomes" id="UP000014064"/>
    </source>
</evidence>
<dbReference type="PANTHER" id="PTHR47789:SF1">
    <property type="entry name" value="LAS SEVENTEEN-BINDING PROTEIN 5"/>
    <property type="match status" value="1"/>
</dbReference>
<sequence>MKSLRKVLNGEKETSSVTRLIEIYCSKEYEESSIDGVFDIVESMQLMKRTGQVEASRAMRKQLKHGTNHQHIRALTIFHGCVSNGVSSGDFPDSELEARFRLIASDPNYDPKVKKKLRAVLRSLCDENSHNSRFKQLYQDCGSGAPPRPTHKSTSSKSRQSSSSIPKFNAQQKQRMEETPTDAEDPFADPPGT</sequence>
<dbReference type="GO" id="GO:0043130">
    <property type="term" value="F:ubiquitin binding"/>
    <property type="evidence" value="ECO:0007669"/>
    <property type="project" value="InterPro"/>
</dbReference>
<proteinExistence type="predicted"/>
<dbReference type="eggNOG" id="KOG1087">
    <property type="taxonomic scope" value="Eukaryota"/>
</dbReference>
<dbReference type="AlphaFoldDB" id="R9AHW0"/>
<dbReference type="CDD" id="cd16980">
    <property type="entry name" value="VHS_Lsb5"/>
    <property type="match status" value="1"/>
</dbReference>
<dbReference type="Proteomes" id="UP000014064">
    <property type="component" value="Unassembled WGS sequence"/>
</dbReference>
<reference evidence="4" key="1">
    <citation type="journal article" date="2013" name="BMC Genomics">
        <title>Genome and transcriptome sequencing of the halophilic fungus Wallemia ichthyophaga: haloadaptations present and absent.</title>
        <authorList>
            <person name="Zajc J."/>
            <person name="Liu Y."/>
            <person name="Dai W."/>
            <person name="Yang Z."/>
            <person name="Hu J."/>
            <person name="Gostincar C."/>
            <person name="Gunde-Cimerman N."/>
        </authorList>
    </citation>
    <scope>NUCLEOTIDE SEQUENCE [LARGE SCALE GENOMIC DNA]</scope>
    <source>
        <strain evidence="4">EXF-994 / CBS 113033</strain>
    </source>
</reference>
<dbReference type="GO" id="GO:0007034">
    <property type="term" value="P:vacuolar transport"/>
    <property type="evidence" value="ECO:0007669"/>
    <property type="project" value="UniProtKB-ARBA"/>
</dbReference>
<dbReference type="InterPro" id="IPR008942">
    <property type="entry name" value="ENTH_VHS"/>
</dbReference>
<dbReference type="GO" id="GO:0030479">
    <property type="term" value="C:actin cortical patch"/>
    <property type="evidence" value="ECO:0007669"/>
    <property type="project" value="TreeGrafter"/>
</dbReference>
<name>R9AHW0_WALI9</name>
<evidence type="ECO:0000256" key="1">
    <source>
        <dbReference type="SAM" id="MobiDB-lite"/>
    </source>
</evidence>
<protein>
    <submittedName>
        <fullName evidence="3">Protein lsb5</fullName>
    </submittedName>
</protein>
<gene>
    <name evidence="3" type="ORF">J056_004013</name>
</gene>
<dbReference type="Gene3D" id="1.25.40.90">
    <property type="match status" value="1"/>
</dbReference>
<dbReference type="HOGENOM" id="CLU_1409806_0_0_1"/>
<dbReference type="EMBL" id="KE007229">
    <property type="protein sequence ID" value="EOR01777.1"/>
    <property type="molecule type" value="Genomic_DNA"/>
</dbReference>
<dbReference type="PANTHER" id="PTHR47789">
    <property type="entry name" value="LAS SEVENTEEN-BINDING PROTEIN 5"/>
    <property type="match status" value="1"/>
</dbReference>
<dbReference type="GO" id="GO:0007015">
    <property type="term" value="P:actin filament organization"/>
    <property type="evidence" value="ECO:0007669"/>
    <property type="project" value="InterPro"/>
</dbReference>
<dbReference type="Pfam" id="PF00790">
    <property type="entry name" value="VHS"/>
    <property type="match status" value="1"/>
</dbReference>
<dbReference type="GO" id="GO:0006897">
    <property type="term" value="P:endocytosis"/>
    <property type="evidence" value="ECO:0007669"/>
    <property type="project" value="InterPro"/>
</dbReference>
<dbReference type="InterPro" id="IPR002014">
    <property type="entry name" value="VHS_dom"/>
</dbReference>
<evidence type="ECO:0000259" key="2">
    <source>
        <dbReference type="Pfam" id="PF00790"/>
    </source>
</evidence>
<dbReference type="GeneID" id="20376965"/>
<evidence type="ECO:0000313" key="3">
    <source>
        <dbReference type="EMBL" id="EOR01777.1"/>
    </source>
</evidence>
<dbReference type="InterPro" id="IPR045007">
    <property type="entry name" value="LSB5"/>
</dbReference>
<feature type="region of interest" description="Disordered" evidence="1">
    <location>
        <begin position="137"/>
        <end position="193"/>
    </location>
</feature>
<dbReference type="STRING" id="1299270.R9AHW0"/>
<dbReference type="GO" id="GO:0051666">
    <property type="term" value="P:actin cortical patch localization"/>
    <property type="evidence" value="ECO:0007669"/>
    <property type="project" value="TreeGrafter"/>
</dbReference>
<dbReference type="KEGG" id="wic:J056_004013"/>
<dbReference type="GO" id="GO:0035091">
    <property type="term" value="F:phosphatidylinositol binding"/>
    <property type="evidence" value="ECO:0007669"/>
    <property type="project" value="InterPro"/>
</dbReference>
<dbReference type="RefSeq" id="XP_009267497.1">
    <property type="nucleotide sequence ID" value="XM_009269222.1"/>
</dbReference>
<organism evidence="3 4">
    <name type="scientific">Wallemia ichthyophaga (strain EXF-994 / CBS 113033)</name>
    <dbReference type="NCBI Taxonomy" id="1299270"/>
    <lineage>
        <taxon>Eukaryota</taxon>
        <taxon>Fungi</taxon>
        <taxon>Dikarya</taxon>
        <taxon>Basidiomycota</taxon>
        <taxon>Wallemiomycotina</taxon>
        <taxon>Wallemiomycetes</taxon>
        <taxon>Wallemiales</taxon>
        <taxon>Wallemiaceae</taxon>
        <taxon>Wallemia</taxon>
    </lineage>
</organism>
<feature type="domain" description="VHS" evidence="2">
    <location>
        <begin position="13"/>
        <end position="137"/>
    </location>
</feature>
<dbReference type="SUPFAM" id="SSF48464">
    <property type="entry name" value="ENTH/VHS domain"/>
    <property type="match status" value="1"/>
</dbReference>
<keyword evidence="4" id="KW-1185">Reference proteome</keyword>
<dbReference type="OMA" id="CDENSHN"/>
<dbReference type="OrthoDB" id="10264585at2759"/>
<feature type="compositionally biased region" description="Low complexity" evidence="1">
    <location>
        <begin position="153"/>
        <end position="164"/>
    </location>
</feature>